<keyword evidence="2" id="KW-1185">Reference proteome</keyword>
<name>A0A8J8NG71_HALGN</name>
<comment type="caution">
    <text evidence="1">The sequence shown here is derived from an EMBL/GenBank/DDBJ whole genome shotgun (WGS) entry which is preliminary data.</text>
</comment>
<evidence type="ECO:0000313" key="2">
    <source>
        <dbReference type="Proteomes" id="UP000785679"/>
    </source>
</evidence>
<dbReference type="AlphaFoldDB" id="A0A8J8NG71"/>
<organism evidence="1 2">
    <name type="scientific">Halteria grandinella</name>
    <dbReference type="NCBI Taxonomy" id="5974"/>
    <lineage>
        <taxon>Eukaryota</taxon>
        <taxon>Sar</taxon>
        <taxon>Alveolata</taxon>
        <taxon>Ciliophora</taxon>
        <taxon>Intramacronucleata</taxon>
        <taxon>Spirotrichea</taxon>
        <taxon>Stichotrichia</taxon>
        <taxon>Sporadotrichida</taxon>
        <taxon>Halteriidae</taxon>
        <taxon>Halteria</taxon>
    </lineage>
</organism>
<evidence type="ECO:0000313" key="1">
    <source>
        <dbReference type="EMBL" id="TNV74154.1"/>
    </source>
</evidence>
<proteinExistence type="predicted"/>
<sequence>MKCIIIIKQENKRNLYLTQQPFTFKTVRNNEFDVPRGLQEFLEQGQEKRVRMMEMPQRSTRTALSWAMQLRQLFRKCSRTRRMTLTKRYPSTSKNS</sequence>
<reference evidence="1" key="1">
    <citation type="submission" date="2019-06" db="EMBL/GenBank/DDBJ databases">
        <authorList>
            <person name="Zheng W."/>
        </authorList>
    </citation>
    <scope>NUCLEOTIDE SEQUENCE</scope>
    <source>
        <strain evidence="1">QDHG01</strain>
    </source>
</reference>
<dbReference type="EMBL" id="RRYP01017371">
    <property type="protein sequence ID" value="TNV74154.1"/>
    <property type="molecule type" value="Genomic_DNA"/>
</dbReference>
<dbReference type="Proteomes" id="UP000785679">
    <property type="component" value="Unassembled WGS sequence"/>
</dbReference>
<accession>A0A8J8NG71</accession>
<protein>
    <submittedName>
        <fullName evidence="1">Uncharacterized protein</fullName>
    </submittedName>
</protein>
<gene>
    <name evidence="1" type="ORF">FGO68_gene9652</name>
</gene>